<dbReference type="Proteomes" id="UP001147760">
    <property type="component" value="Unassembled WGS sequence"/>
</dbReference>
<feature type="transmembrane region" description="Helical" evidence="1">
    <location>
        <begin position="41"/>
        <end position="62"/>
    </location>
</feature>
<sequence length="88" mass="10058">PKGHPLLISLYIPRAYRHALILVFPPSAFKHPHHTPYRGHFALFLIFVFVAISADSVVTFSASEPLCSSQFVYSRYAALMRQYRPIII</sequence>
<protein>
    <submittedName>
        <fullName evidence="2">Uncharacterized protein</fullName>
    </submittedName>
</protein>
<keyword evidence="3" id="KW-1185">Reference proteome</keyword>
<keyword evidence="1" id="KW-0472">Membrane</keyword>
<comment type="caution">
    <text evidence="2">The sequence shown here is derived from an EMBL/GenBank/DDBJ whole genome shotgun (WGS) entry which is preliminary data.</text>
</comment>
<name>A0A9W9X0X4_9EURO</name>
<reference evidence="2" key="1">
    <citation type="submission" date="2022-12" db="EMBL/GenBank/DDBJ databases">
        <authorList>
            <person name="Petersen C."/>
        </authorList>
    </citation>
    <scope>NUCLEOTIDE SEQUENCE</scope>
    <source>
        <strain evidence="2">IBT 17660</strain>
    </source>
</reference>
<dbReference type="AlphaFoldDB" id="A0A9W9X0X4"/>
<feature type="non-terminal residue" evidence="2">
    <location>
        <position position="88"/>
    </location>
</feature>
<evidence type="ECO:0000313" key="2">
    <source>
        <dbReference type="EMBL" id="KAJ5480137.1"/>
    </source>
</evidence>
<dbReference type="OrthoDB" id="10328315at2759"/>
<keyword evidence="1" id="KW-0812">Transmembrane</keyword>
<gene>
    <name evidence="2" type="ORF">N7530_005646</name>
</gene>
<dbReference type="EMBL" id="JAPWDO010000003">
    <property type="protein sequence ID" value="KAJ5480137.1"/>
    <property type="molecule type" value="Genomic_DNA"/>
</dbReference>
<evidence type="ECO:0000256" key="1">
    <source>
        <dbReference type="SAM" id="Phobius"/>
    </source>
</evidence>
<keyword evidence="1" id="KW-1133">Transmembrane helix</keyword>
<organism evidence="2 3">
    <name type="scientific">Penicillium desertorum</name>
    <dbReference type="NCBI Taxonomy" id="1303715"/>
    <lineage>
        <taxon>Eukaryota</taxon>
        <taxon>Fungi</taxon>
        <taxon>Dikarya</taxon>
        <taxon>Ascomycota</taxon>
        <taxon>Pezizomycotina</taxon>
        <taxon>Eurotiomycetes</taxon>
        <taxon>Eurotiomycetidae</taxon>
        <taxon>Eurotiales</taxon>
        <taxon>Aspergillaceae</taxon>
        <taxon>Penicillium</taxon>
    </lineage>
</organism>
<reference evidence="2" key="2">
    <citation type="journal article" date="2023" name="IMA Fungus">
        <title>Comparative genomic study of the Penicillium genus elucidates a diverse pangenome and 15 lateral gene transfer events.</title>
        <authorList>
            <person name="Petersen C."/>
            <person name="Sorensen T."/>
            <person name="Nielsen M.R."/>
            <person name="Sondergaard T.E."/>
            <person name="Sorensen J.L."/>
            <person name="Fitzpatrick D.A."/>
            <person name="Frisvad J.C."/>
            <person name="Nielsen K.L."/>
        </authorList>
    </citation>
    <scope>NUCLEOTIDE SEQUENCE</scope>
    <source>
        <strain evidence="2">IBT 17660</strain>
    </source>
</reference>
<proteinExistence type="predicted"/>
<accession>A0A9W9X0X4</accession>
<evidence type="ECO:0000313" key="3">
    <source>
        <dbReference type="Proteomes" id="UP001147760"/>
    </source>
</evidence>